<sequence>LLFHAAINKWNITRPLFSEFKKQKSAENHNSNFQWLTLWALERNILHNHHGSIFWNVENASKINTI</sequence>
<keyword evidence="2" id="KW-1185">Reference proteome</keyword>
<evidence type="ECO:0000313" key="2">
    <source>
        <dbReference type="Proteomes" id="UP000033428"/>
    </source>
</evidence>
<proteinExistence type="predicted"/>
<accession>A0A0F0CRM1</accession>
<protein>
    <submittedName>
        <fullName evidence="1">Uncharacterized protein</fullName>
    </submittedName>
</protein>
<gene>
    <name evidence="1" type="ORF">OMAG_001478</name>
</gene>
<feature type="non-terminal residue" evidence="1">
    <location>
        <position position="1"/>
    </location>
</feature>
<dbReference type="Proteomes" id="UP000033428">
    <property type="component" value="Unassembled WGS sequence"/>
</dbReference>
<evidence type="ECO:0000313" key="1">
    <source>
        <dbReference type="EMBL" id="KJJ84654.1"/>
    </source>
</evidence>
<comment type="caution">
    <text evidence="1">The sequence shown here is derived from an EMBL/GenBank/DDBJ whole genome shotgun (WGS) entry which is preliminary data.</text>
</comment>
<reference evidence="1 2" key="1">
    <citation type="submission" date="2015-02" db="EMBL/GenBank/DDBJ databases">
        <title>Single-cell genomics of uncultivated deep-branching MTB reveals a conserved set of magnetosome genes.</title>
        <authorList>
            <person name="Kolinko S."/>
            <person name="Richter M."/>
            <person name="Glockner F.O."/>
            <person name="Brachmann A."/>
            <person name="Schuler D."/>
        </authorList>
    </citation>
    <scope>NUCLEOTIDE SEQUENCE [LARGE SCALE GENOMIC DNA]</scope>
    <source>
        <strain evidence="1">SKK-01</strain>
    </source>
</reference>
<dbReference type="EMBL" id="JYNY01000308">
    <property type="protein sequence ID" value="KJJ84654.1"/>
    <property type="molecule type" value="Genomic_DNA"/>
</dbReference>
<dbReference type="AlphaFoldDB" id="A0A0F0CRM1"/>
<name>A0A0F0CRM1_9BACT</name>
<organism evidence="1 2">
    <name type="scientific">Candidatus Omnitrophus magneticus</name>
    <dbReference type="NCBI Taxonomy" id="1609969"/>
    <lineage>
        <taxon>Bacteria</taxon>
        <taxon>Pseudomonadati</taxon>
        <taxon>Candidatus Omnitrophota</taxon>
        <taxon>Candidatus Omnitrophus</taxon>
    </lineage>
</organism>